<reference evidence="10" key="1">
    <citation type="journal article" date="2023" name="DNA Res.">
        <title>Chromosome-level genome assembly of Phrynocephalus forsythii using third-generation DNA sequencing and Hi-C analysis.</title>
        <authorList>
            <person name="Qi Y."/>
            <person name="Zhao W."/>
            <person name="Zhao Y."/>
            <person name="Niu C."/>
            <person name="Cao S."/>
            <person name="Zhang Y."/>
        </authorList>
    </citation>
    <scope>NUCLEOTIDE SEQUENCE</scope>
    <source>
        <tissue evidence="10">Muscle</tissue>
    </source>
</reference>
<gene>
    <name evidence="10" type="ORF">JRQ81_017527</name>
</gene>
<keyword evidence="5 7" id="KW-0175">Coiled coil</keyword>
<comment type="caution">
    <text evidence="10">The sequence shown here is derived from an EMBL/GenBank/DDBJ whole genome shotgun (WGS) entry which is preliminary data.</text>
</comment>
<dbReference type="Pfam" id="PF05010">
    <property type="entry name" value="TACC_C"/>
    <property type="match status" value="1"/>
</dbReference>
<comment type="similarity">
    <text evidence="2">Belongs to the TACC family.</text>
</comment>
<dbReference type="GO" id="GO:0005737">
    <property type="term" value="C:cytoplasm"/>
    <property type="evidence" value="ECO:0007669"/>
    <property type="project" value="TreeGrafter"/>
</dbReference>
<feature type="region of interest" description="Disordered" evidence="8">
    <location>
        <begin position="218"/>
        <end position="242"/>
    </location>
</feature>
<feature type="compositionally biased region" description="Basic and acidic residues" evidence="8">
    <location>
        <begin position="118"/>
        <end position="140"/>
    </location>
</feature>
<dbReference type="OrthoDB" id="10255048at2759"/>
<sequence length="774" mass="86573">MNLQTLKRENMADDIASESCPILFTSPEVTGRPSILRPSQKENVPPKGIVKPMKVTFQTPMRDSQTRRILSPDIRKKPETFLVGDNCGDVSEDLASPAYNAMRQQAVAAEVGAIKEEIETEQKIRSDSPDDLPEESKGTHPSDLPTINDAGLFRSPSDLPNSPKPQEIYPLRVFSEAERRDSNIHSLDVNCVSQAIREDIPSEETGCRTDNSFFSVPLQDVDSTKPDIDSDQAIKPAPDGLGKTAPLSVSTIENLSFQPVPESNNFDSFGSGEIKVTVDGKTNTATVESSPPKASYNFDSVNFDPNFNPFQGGSKIQNSPTPIGLGTVIPNTQRDTKADSVQIQQFNLSEELKSVETTTEILKETERSIESEDQEQTVVKGENHAESSKASMLLVDDLDLLSSSRTEMEVTKSSQVDTENEEFKSPLDVLGIDIEVDYLEQFGMSSFKESVLRKQSLYLKFDPLLSESPKKSGPSANEAMPVIPALFQNSPSTRVISGEEKTSEPEEKPMGLDLLGTFPDMAKVLPDIPTSSDNSLFSCAASTDTIIDMLKYSQKDMDTAVDTAVEKVKQEMDAVVKKLTSEVQEKEEEAFKWKMKYEKIYIENKEMGKIVAEFEGTVTQVMEECQNQKELAEKELQRILDEKQQVVSDLNATEKSFSELFKRFEKQKEAIEGFQRNEEALKKCVEDYLARIKKEEQRYQALKAHAEEKLHQANEEIAQVRSKAKTEMVALQATLRKEQMRIQSLERSIEQKAKENDELTKICDDLISKMEKMS</sequence>
<keyword evidence="3" id="KW-0963">Cytoplasm</keyword>
<dbReference type="EMBL" id="JAPFRF010000008">
    <property type="protein sequence ID" value="KAJ7324507.1"/>
    <property type="molecule type" value="Genomic_DNA"/>
</dbReference>
<dbReference type="AlphaFoldDB" id="A0A9Q1B0E7"/>
<dbReference type="GO" id="GO:0007097">
    <property type="term" value="P:nuclear migration"/>
    <property type="evidence" value="ECO:0007669"/>
    <property type="project" value="TreeGrafter"/>
</dbReference>
<dbReference type="InterPro" id="IPR007707">
    <property type="entry name" value="TACC_C"/>
</dbReference>
<dbReference type="Proteomes" id="UP001142489">
    <property type="component" value="Unassembled WGS sequence"/>
</dbReference>
<evidence type="ECO:0000256" key="5">
    <source>
        <dbReference type="ARBA" id="ARBA00023054"/>
    </source>
</evidence>
<accession>A0A9Q1B0E7</accession>
<keyword evidence="4" id="KW-0597">Phosphoprotein</keyword>
<name>A0A9Q1B0E7_9SAUR</name>
<evidence type="ECO:0000256" key="7">
    <source>
        <dbReference type="SAM" id="Coils"/>
    </source>
</evidence>
<feature type="coiled-coil region" evidence="7">
    <location>
        <begin position="622"/>
        <end position="653"/>
    </location>
</feature>
<dbReference type="PANTHER" id="PTHR13924">
    <property type="entry name" value="TRANSFORMING ACIDIC COILED-COIL CONTAINING PROTEIN 1/2"/>
    <property type="match status" value="1"/>
</dbReference>
<keyword evidence="11" id="KW-1185">Reference proteome</keyword>
<organism evidence="10 11">
    <name type="scientific">Phrynocephalus forsythii</name>
    <dbReference type="NCBI Taxonomy" id="171643"/>
    <lineage>
        <taxon>Eukaryota</taxon>
        <taxon>Metazoa</taxon>
        <taxon>Chordata</taxon>
        <taxon>Craniata</taxon>
        <taxon>Vertebrata</taxon>
        <taxon>Euteleostomi</taxon>
        <taxon>Lepidosauria</taxon>
        <taxon>Squamata</taxon>
        <taxon>Bifurcata</taxon>
        <taxon>Unidentata</taxon>
        <taxon>Episquamata</taxon>
        <taxon>Toxicofera</taxon>
        <taxon>Iguania</taxon>
        <taxon>Acrodonta</taxon>
        <taxon>Agamidae</taxon>
        <taxon>Agaminae</taxon>
        <taxon>Phrynocephalus</taxon>
    </lineage>
</organism>
<dbReference type="Pfam" id="PF25777">
    <property type="entry name" value="Aurora-A_bind_TACC3"/>
    <property type="match status" value="1"/>
</dbReference>
<dbReference type="InterPro" id="IPR039915">
    <property type="entry name" value="TACC"/>
</dbReference>
<comment type="subcellular location">
    <subcellularLocation>
        <location evidence="1">Cytoplasm</location>
        <location evidence="1">Cytoskeleton</location>
    </subcellularLocation>
</comment>
<dbReference type="InterPro" id="IPR057663">
    <property type="entry name" value="TACC3_Aurora-A_bind"/>
</dbReference>
<dbReference type="GO" id="GO:0007052">
    <property type="term" value="P:mitotic spindle organization"/>
    <property type="evidence" value="ECO:0007669"/>
    <property type="project" value="InterPro"/>
</dbReference>
<evidence type="ECO:0000256" key="1">
    <source>
        <dbReference type="ARBA" id="ARBA00004245"/>
    </source>
</evidence>
<evidence type="ECO:0000256" key="2">
    <source>
        <dbReference type="ARBA" id="ARBA00009423"/>
    </source>
</evidence>
<dbReference type="GO" id="GO:0005856">
    <property type="term" value="C:cytoskeleton"/>
    <property type="evidence" value="ECO:0007669"/>
    <property type="project" value="UniProtKB-SubCell"/>
</dbReference>
<dbReference type="GO" id="GO:0021987">
    <property type="term" value="P:cerebral cortex development"/>
    <property type="evidence" value="ECO:0007669"/>
    <property type="project" value="TreeGrafter"/>
</dbReference>
<protein>
    <recommendedName>
        <fullName evidence="9">Transforming acidic coiled-coil-containing protein C-terminal domain-containing protein</fullName>
    </recommendedName>
</protein>
<feature type="coiled-coil region" evidence="7">
    <location>
        <begin position="685"/>
        <end position="769"/>
    </location>
</feature>
<feature type="region of interest" description="Disordered" evidence="8">
    <location>
        <begin position="28"/>
        <end position="48"/>
    </location>
</feature>
<evidence type="ECO:0000259" key="9">
    <source>
        <dbReference type="Pfam" id="PF05010"/>
    </source>
</evidence>
<feature type="domain" description="Transforming acidic coiled-coil-containing protein C-terminal" evidence="9">
    <location>
        <begin position="569"/>
        <end position="767"/>
    </location>
</feature>
<evidence type="ECO:0000256" key="3">
    <source>
        <dbReference type="ARBA" id="ARBA00022490"/>
    </source>
</evidence>
<feature type="region of interest" description="Disordered" evidence="8">
    <location>
        <begin position="118"/>
        <end position="166"/>
    </location>
</feature>
<feature type="region of interest" description="Disordered" evidence="8">
    <location>
        <begin position="366"/>
        <end position="385"/>
    </location>
</feature>
<dbReference type="Gene3D" id="1.20.5.1700">
    <property type="match status" value="1"/>
</dbReference>
<evidence type="ECO:0000256" key="6">
    <source>
        <dbReference type="ARBA" id="ARBA00023212"/>
    </source>
</evidence>
<evidence type="ECO:0000313" key="11">
    <source>
        <dbReference type="Proteomes" id="UP001142489"/>
    </source>
</evidence>
<evidence type="ECO:0000313" key="10">
    <source>
        <dbReference type="EMBL" id="KAJ7324507.1"/>
    </source>
</evidence>
<proteinExistence type="inferred from homology"/>
<dbReference type="FunFam" id="1.20.5.1700:FF:000001">
    <property type="entry name" value="Transforming acidic coiled-coil-containing protein 1 isoform 2"/>
    <property type="match status" value="1"/>
</dbReference>
<keyword evidence="6" id="KW-0206">Cytoskeleton</keyword>
<dbReference type="PANTHER" id="PTHR13924:SF4">
    <property type="entry name" value="TRANSFORMING ACIDIC COILED-COIL-CONTAINING PROTEIN 3"/>
    <property type="match status" value="1"/>
</dbReference>
<evidence type="ECO:0000256" key="8">
    <source>
        <dbReference type="SAM" id="MobiDB-lite"/>
    </source>
</evidence>
<evidence type="ECO:0000256" key="4">
    <source>
        <dbReference type="ARBA" id="ARBA00022553"/>
    </source>
</evidence>
<feature type="coiled-coil region" evidence="7">
    <location>
        <begin position="569"/>
        <end position="596"/>
    </location>
</feature>